<dbReference type="PANTHER" id="PTHR14255">
    <property type="entry name" value="CEREBLON"/>
    <property type="match status" value="1"/>
</dbReference>
<comment type="similarity">
    <text evidence="1">Belongs to the 4-toluene sulfonate uptake permease (TSUP) (TC 2.A.102) family.</text>
</comment>
<dbReference type="Proteomes" id="UP001497480">
    <property type="component" value="Unassembled WGS sequence"/>
</dbReference>
<keyword evidence="2" id="KW-0472">Membrane</keyword>
<accession>A0AAV1XIT9</accession>
<protein>
    <submittedName>
        <fullName evidence="3">Uncharacterized protein</fullName>
    </submittedName>
</protein>
<dbReference type="EMBL" id="CAXHTB010000015">
    <property type="protein sequence ID" value="CAL0321476.1"/>
    <property type="molecule type" value="Genomic_DNA"/>
</dbReference>
<sequence length="72" mass="8066">MFSSSLSVVEFYLLKRFPIPYALWLISVSVLAGFCGQFFVRRIIKFLERPSIIVFILSGVTCASALTMGKAK</sequence>
<feature type="transmembrane region" description="Helical" evidence="2">
    <location>
        <begin position="52"/>
        <end position="69"/>
    </location>
</feature>
<evidence type="ECO:0000313" key="3">
    <source>
        <dbReference type="EMBL" id="CAL0321476.1"/>
    </source>
</evidence>
<feature type="transmembrane region" description="Helical" evidence="2">
    <location>
        <begin position="20"/>
        <end position="40"/>
    </location>
</feature>
<organism evidence="3 4">
    <name type="scientific">Lupinus luteus</name>
    <name type="common">European yellow lupine</name>
    <dbReference type="NCBI Taxonomy" id="3873"/>
    <lineage>
        <taxon>Eukaryota</taxon>
        <taxon>Viridiplantae</taxon>
        <taxon>Streptophyta</taxon>
        <taxon>Embryophyta</taxon>
        <taxon>Tracheophyta</taxon>
        <taxon>Spermatophyta</taxon>
        <taxon>Magnoliopsida</taxon>
        <taxon>eudicotyledons</taxon>
        <taxon>Gunneridae</taxon>
        <taxon>Pentapetalae</taxon>
        <taxon>rosids</taxon>
        <taxon>fabids</taxon>
        <taxon>Fabales</taxon>
        <taxon>Fabaceae</taxon>
        <taxon>Papilionoideae</taxon>
        <taxon>50 kb inversion clade</taxon>
        <taxon>genistoids sensu lato</taxon>
        <taxon>core genistoids</taxon>
        <taxon>Genisteae</taxon>
        <taxon>Lupinus</taxon>
    </lineage>
</organism>
<evidence type="ECO:0000313" key="4">
    <source>
        <dbReference type="Proteomes" id="UP001497480"/>
    </source>
</evidence>
<dbReference type="GO" id="GO:0016567">
    <property type="term" value="P:protein ubiquitination"/>
    <property type="evidence" value="ECO:0007669"/>
    <property type="project" value="TreeGrafter"/>
</dbReference>
<dbReference type="AlphaFoldDB" id="A0AAV1XIT9"/>
<proteinExistence type="inferred from homology"/>
<evidence type="ECO:0000256" key="2">
    <source>
        <dbReference type="SAM" id="Phobius"/>
    </source>
</evidence>
<keyword evidence="2" id="KW-1133">Transmembrane helix</keyword>
<gene>
    <name evidence="3" type="ORF">LLUT_LOCUS22536</name>
</gene>
<comment type="caution">
    <text evidence="3">The sequence shown here is derived from an EMBL/GenBank/DDBJ whole genome shotgun (WGS) entry which is preliminary data.</text>
</comment>
<dbReference type="GO" id="GO:0031464">
    <property type="term" value="C:Cul4A-RING E3 ubiquitin ligase complex"/>
    <property type="evidence" value="ECO:0007669"/>
    <property type="project" value="TreeGrafter"/>
</dbReference>
<name>A0AAV1XIT9_LUPLU</name>
<keyword evidence="2" id="KW-0812">Transmembrane</keyword>
<dbReference type="PANTHER" id="PTHR14255:SF5">
    <property type="entry name" value="SULFITE EXPORTER TAUE_SAFE FAMILY PROTEIN 4"/>
    <property type="match status" value="1"/>
</dbReference>
<evidence type="ECO:0000256" key="1">
    <source>
        <dbReference type="ARBA" id="ARBA00009142"/>
    </source>
</evidence>
<keyword evidence="4" id="KW-1185">Reference proteome</keyword>
<reference evidence="3 4" key="1">
    <citation type="submission" date="2024-03" db="EMBL/GenBank/DDBJ databases">
        <authorList>
            <person name="Martinez-Hernandez J."/>
        </authorList>
    </citation>
    <scope>NUCLEOTIDE SEQUENCE [LARGE SCALE GENOMIC DNA]</scope>
</reference>